<dbReference type="EMBL" id="STGX01000013">
    <property type="protein sequence ID" value="THV26671.1"/>
    <property type="molecule type" value="Genomic_DNA"/>
</dbReference>
<dbReference type="SMART" id="SM00895">
    <property type="entry name" value="FCD"/>
    <property type="match status" value="1"/>
</dbReference>
<proteinExistence type="predicted"/>
<dbReference type="AlphaFoldDB" id="A0A4S8PAB8"/>
<dbReference type="PROSITE" id="PS50949">
    <property type="entry name" value="HTH_GNTR"/>
    <property type="match status" value="1"/>
</dbReference>
<evidence type="ECO:0000256" key="2">
    <source>
        <dbReference type="ARBA" id="ARBA00023125"/>
    </source>
</evidence>
<keyword evidence="6" id="KW-1185">Reference proteome</keyword>
<dbReference type="InterPro" id="IPR000524">
    <property type="entry name" value="Tscrpt_reg_HTH_GntR"/>
</dbReference>
<sequence>MGEMQVWPERQTLADEAYTELKSRIIQSILEPGAKLSIDGLAKHMAISQTPIREALARLEVEGLVERRPLSGYTVTPLLTGPEFEDLFELRLLMEPLAASRAAEQAGRTGHDHGLGDFGVLRGLAETPDFGADAKLSRLAFTEADERFHAAVARFSLSPVLAKAIRRLDAHLHLHRAYIEPEAIGETEAEHLAVAAAIIAVKPLAAEEAMRRHLEHSRVRHRAAFAAAAAAGTPAAKPKRAKAAR</sequence>
<dbReference type="CDD" id="cd07377">
    <property type="entry name" value="WHTH_GntR"/>
    <property type="match status" value="1"/>
</dbReference>
<dbReference type="Gene3D" id="1.20.120.530">
    <property type="entry name" value="GntR ligand-binding domain-like"/>
    <property type="match status" value="1"/>
</dbReference>
<dbReference type="PANTHER" id="PTHR43537:SF5">
    <property type="entry name" value="UXU OPERON TRANSCRIPTIONAL REGULATOR"/>
    <property type="match status" value="1"/>
</dbReference>
<dbReference type="Pfam" id="PF00392">
    <property type="entry name" value="GntR"/>
    <property type="match status" value="1"/>
</dbReference>
<dbReference type="SUPFAM" id="SSF46785">
    <property type="entry name" value="Winged helix' DNA-binding domain"/>
    <property type="match status" value="1"/>
</dbReference>
<keyword evidence="1" id="KW-0805">Transcription regulation</keyword>
<keyword evidence="2" id="KW-0238">DNA-binding</keyword>
<evidence type="ECO:0000256" key="3">
    <source>
        <dbReference type="ARBA" id="ARBA00023163"/>
    </source>
</evidence>
<dbReference type="InterPro" id="IPR008920">
    <property type="entry name" value="TF_FadR/GntR_C"/>
</dbReference>
<dbReference type="SMART" id="SM00345">
    <property type="entry name" value="HTH_GNTR"/>
    <property type="match status" value="1"/>
</dbReference>
<feature type="domain" description="HTH gntR-type" evidence="4">
    <location>
        <begin position="11"/>
        <end position="78"/>
    </location>
</feature>
<dbReference type="SUPFAM" id="SSF48008">
    <property type="entry name" value="GntR ligand-binding domain-like"/>
    <property type="match status" value="1"/>
</dbReference>
<dbReference type="InterPro" id="IPR011711">
    <property type="entry name" value="GntR_C"/>
</dbReference>
<protein>
    <submittedName>
        <fullName evidence="5">GntR family transcriptional regulator</fullName>
    </submittedName>
</protein>
<comment type="caution">
    <text evidence="5">The sequence shown here is derived from an EMBL/GenBank/DDBJ whole genome shotgun (WGS) entry which is preliminary data.</text>
</comment>
<keyword evidence="3" id="KW-0804">Transcription</keyword>
<dbReference type="GO" id="GO:0003677">
    <property type="term" value="F:DNA binding"/>
    <property type="evidence" value="ECO:0007669"/>
    <property type="project" value="UniProtKB-KW"/>
</dbReference>
<evidence type="ECO:0000256" key="1">
    <source>
        <dbReference type="ARBA" id="ARBA00023015"/>
    </source>
</evidence>
<gene>
    <name evidence="5" type="ORF">E9998_16875</name>
</gene>
<dbReference type="GO" id="GO:0003700">
    <property type="term" value="F:DNA-binding transcription factor activity"/>
    <property type="evidence" value="ECO:0007669"/>
    <property type="project" value="InterPro"/>
</dbReference>
<dbReference type="OrthoDB" id="7989071at2"/>
<dbReference type="Gene3D" id="1.10.10.10">
    <property type="entry name" value="Winged helix-like DNA-binding domain superfamily/Winged helix DNA-binding domain"/>
    <property type="match status" value="1"/>
</dbReference>
<evidence type="ECO:0000313" key="5">
    <source>
        <dbReference type="EMBL" id="THV26671.1"/>
    </source>
</evidence>
<organism evidence="5 6">
    <name type="scientific">Glycomyces paridis</name>
    <dbReference type="NCBI Taxonomy" id="2126555"/>
    <lineage>
        <taxon>Bacteria</taxon>
        <taxon>Bacillati</taxon>
        <taxon>Actinomycetota</taxon>
        <taxon>Actinomycetes</taxon>
        <taxon>Glycomycetales</taxon>
        <taxon>Glycomycetaceae</taxon>
        <taxon>Glycomyces</taxon>
    </lineage>
</organism>
<evidence type="ECO:0000259" key="4">
    <source>
        <dbReference type="PROSITE" id="PS50949"/>
    </source>
</evidence>
<accession>A0A4S8PAB8</accession>
<name>A0A4S8PAB8_9ACTN</name>
<dbReference type="RefSeq" id="WP_136530868.1">
    <property type="nucleotide sequence ID" value="NZ_STGX01000013.1"/>
</dbReference>
<dbReference type="InterPro" id="IPR036390">
    <property type="entry name" value="WH_DNA-bd_sf"/>
</dbReference>
<dbReference type="Pfam" id="PF07729">
    <property type="entry name" value="FCD"/>
    <property type="match status" value="1"/>
</dbReference>
<dbReference type="InterPro" id="IPR036388">
    <property type="entry name" value="WH-like_DNA-bd_sf"/>
</dbReference>
<dbReference type="Proteomes" id="UP000305792">
    <property type="component" value="Unassembled WGS sequence"/>
</dbReference>
<evidence type="ECO:0000313" key="6">
    <source>
        <dbReference type="Proteomes" id="UP000305792"/>
    </source>
</evidence>
<reference evidence="5 6" key="1">
    <citation type="journal article" date="2018" name="Int. J. Syst. Evol. Microbiol.">
        <title>Glycomyces paridis sp. nov., isolated from the medicinal plant Paris polyphylla.</title>
        <authorList>
            <person name="Fang X.M."/>
            <person name="Bai J.L."/>
            <person name="Su J."/>
            <person name="Zhao L.L."/>
            <person name="Liu H.Y."/>
            <person name="Ma B.P."/>
            <person name="Zhang Y.Q."/>
            <person name="Yu L.Y."/>
        </authorList>
    </citation>
    <scope>NUCLEOTIDE SEQUENCE [LARGE SCALE GENOMIC DNA]</scope>
    <source>
        <strain evidence="5 6">CPCC 204357</strain>
    </source>
</reference>
<dbReference type="PANTHER" id="PTHR43537">
    <property type="entry name" value="TRANSCRIPTIONAL REGULATOR, GNTR FAMILY"/>
    <property type="match status" value="1"/>
</dbReference>